<keyword evidence="8" id="KW-0902">Two-component regulatory system</keyword>
<dbReference type="InterPro" id="IPR035965">
    <property type="entry name" value="PAS-like_dom_sf"/>
</dbReference>
<dbReference type="Pfam" id="PF00989">
    <property type="entry name" value="PAS"/>
    <property type="match status" value="1"/>
</dbReference>
<feature type="domain" description="PAS" evidence="10">
    <location>
        <begin position="128"/>
        <end position="203"/>
    </location>
</feature>
<dbReference type="InterPro" id="IPR036097">
    <property type="entry name" value="HisK_dim/P_sf"/>
</dbReference>
<dbReference type="Pfam" id="PF02518">
    <property type="entry name" value="HATPase_c"/>
    <property type="match status" value="1"/>
</dbReference>
<sequence length="487" mass="55295">MEKISKIQLPQHSLYSYLEYSPDAIYILDLNKKVVYVNPSFIKLFGWSKDDLYELNFPHIPSELYNEWAGIFQHFDHKKEAVTLDTVRKKRDGELISISITISPLMEPDGPITAFLCLSRDVTENKMSEQKYYRLFNQANDSIFIFEYNDQGKVSNFIDVNDTACQRLGYSRQELLAKSPPDIGDPSLADQFDLSFRSIVQGKTTFIEWIHVAKDGTRIPVEINSKIFKLNNKNMVIAIVRDLTERKRTEELLRKSESFSLIGELSAGIAHEIRNPLTSIRGFAQLLFSETESIQSYRDLVISEVDRINSIIGELLFLAKPQSSDLIDKDLITLLRQTITLLNAQAHLTENEIVMESNPGSLYIRCAENKLKQVFINILKNAIEASPRGAGIKVEVIRRKQNVLVRFLDQGKGIPAEILSQIGSPFFTTKSGGTGLGIMISQKIIQDHHGTLHFAANQPKGTIVEVMLPIKKYRESKMEHNVSQSID</sequence>
<dbReference type="PANTHER" id="PTHR43065">
    <property type="entry name" value="SENSOR HISTIDINE KINASE"/>
    <property type="match status" value="1"/>
</dbReference>
<evidence type="ECO:0000256" key="6">
    <source>
        <dbReference type="ARBA" id="ARBA00022777"/>
    </source>
</evidence>
<dbReference type="KEGG" id="pdu:PDUR_10000"/>
<feature type="domain" description="Histidine kinase" evidence="9">
    <location>
        <begin position="268"/>
        <end position="472"/>
    </location>
</feature>
<evidence type="ECO:0000256" key="8">
    <source>
        <dbReference type="ARBA" id="ARBA00023012"/>
    </source>
</evidence>
<dbReference type="OrthoDB" id="9815750at2"/>
<dbReference type="PROSITE" id="PS50112">
    <property type="entry name" value="PAS"/>
    <property type="match status" value="2"/>
</dbReference>
<dbReference type="CDD" id="cd00130">
    <property type="entry name" value="PAS"/>
    <property type="match status" value="2"/>
</dbReference>
<dbReference type="RefSeq" id="WP_042206078.1">
    <property type="nucleotide sequence ID" value="NZ_CP009288.1"/>
</dbReference>
<evidence type="ECO:0000259" key="11">
    <source>
        <dbReference type="PROSITE" id="PS50113"/>
    </source>
</evidence>
<feature type="domain" description="PAC" evidence="11">
    <location>
        <begin position="205"/>
        <end position="255"/>
    </location>
</feature>
<dbReference type="InterPro" id="IPR005467">
    <property type="entry name" value="His_kinase_dom"/>
</dbReference>
<organism evidence="12 13">
    <name type="scientific">Paenibacillus durus</name>
    <name type="common">Paenibacillus azotofixans</name>
    <dbReference type="NCBI Taxonomy" id="44251"/>
    <lineage>
        <taxon>Bacteria</taxon>
        <taxon>Bacillati</taxon>
        <taxon>Bacillota</taxon>
        <taxon>Bacilli</taxon>
        <taxon>Bacillales</taxon>
        <taxon>Paenibacillaceae</taxon>
        <taxon>Paenibacillus</taxon>
    </lineage>
</organism>
<feature type="domain" description="PAS" evidence="10">
    <location>
        <begin position="10"/>
        <end position="52"/>
    </location>
</feature>
<dbReference type="InterPro" id="IPR001610">
    <property type="entry name" value="PAC"/>
</dbReference>
<protein>
    <recommendedName>
        <fullName evidence="2">histidine kinase</fullName>
        <ecNumber evidence="2">2.7.13.3</ecNumber>
    </recommendedName>
</protein>
<dbReference type="eggNOG" id="COG5000">
    <property type="taxonomic scope" value="Bacteria"/>
</dbReference>
<dbReference type="SMART" id="SM00086">
    <property type="entry name" value="PAC"/>
    <property type="match status" value="2"/>
</dbReference>
<dbReference type="SUPFAM" id="SSF55874">
    <property type="entry name" value="ATPase domain of HSP90 chaperone/DNA topoisomerase II/histidine kinase"/>
    <property type="match status" value="1"/>
</dbReference>
<dbReference type="Gene3D" id="3.30.450.20">
    <property type="entry name" value="PAS domain"/>
    <property type="match status" value="2"/>
</dbReference>
<evidence type="ECO:0000256" key="5">
    <source>
        <dbReference type="ARBA" id="ARBA00022741"/>
    </source>
</evidence>
<dbReference type="PRINTS" id="PR00344">
    <property type="entry name" value="BCTRLSENSOR"/>
</dbReference>
<dbReference type="InterPro" id="IPR036890">
    <property type="entry name" value="HATPase_C_sf"/>
</dbReference>
<evidence type="ECO:0000256" key="1">
    <source>
        <dbReference type="ARBA" id="ARBA00000085"/>
    </source>
</evidence>
<dbReference type="InterPro" id="IPR013767">
    <property type="entry name" value="PAS_fold"/>
</dbReference>
<evidence type="ECO:0000256" key="2">
    <source>
        <dbReference type="ARBA" id="ARBA00012438"/>
    </source>
</evidence>
<gene>
    <name evidence="12" type="ORF">PDUR_10000</name>
</gene>
<dbReference type="SUPFAM" id="SSF55785">
    <property type="entry name" value="PYP-like sensor domain (PAS domain)"/>
    <property type="match status" value="2"/>
</dbReference>
<evidence type="ECO:0000313" key="12">
    <source>
        <dbReference type="EMBL" id="AIQ12217.1"/>
    </source>
</evidence>
<dbReference type="GO" id="GO:0005524">
    <property type="term" value="F:ATP binding"/>
    <property type="evidence" value="ECO:0007669"/>
    <property type="project" value="UniProtKB-KW"/>
</dbReference>
<dbReference type="InterPro" id="IPR000014">
    <property type="entry name" value="PAS"/>
</dbReference>
<evidence type="ECO:0000256" key="7">
    <source>
        <dbReference type="ARBA" id="ARBA00022840"/>
    </source>
</evidence>
<keyword evidence="3" id="KW-0597">Phosphoprotein</keyword>
<keyword evidence="13" id="KW-1185">Reference proteome</keyword>
<dbReference type="Proteomes" id="UP000029409">
    <property type="component" value="Chromosome"/>
</dbReference>
<dbReference type="Gene3D" id="1.10.287.130">
    <property type="match status" value="1"/>
</dbReference>
<keyword evidence="5" id="KW-0547">Nucleotide-binding</keyword>
<proteinExistence type="predicted"/>
<dbReference type="GO" id="GO:0000155">
    <property type="term" value="F:phosphorelay sensor kinase activity"/>
    <property type="evidence" value="ECO:0007669"/>
    <property type="project" value="InterPro"/>
</dbReference>
<accession>A0A089HM82</accession>
<keyword evidence="4" id="KW-0808">Transferase</keyword>
<dbReference type="PROSITE" id="PS50109">
    <property type="entry name" value="HIS_KIN"/>
    <property type="match status" value="1"/>
</dbReference>
<keyword evidence="7" id="KW-0067">ATP-binding</keyword>
<feature type="domain" description="PAC" evidence="11">
    <location>
        <begin position="80"/>
        <end position="134"/>
    </location>
</feature>
<dbReference type="Pfam" id="PF13426">
    <property type="entry name" value="PAS_9"/>
    <property type="match status" value="1"/>
</dbReference>
<dbReference type="SMART" id="SM00091">
    <property type="entry name" value="PAS"/>
    <property type="match status" value="2"/>
</dbReference>
<dbReference type="SUPFAM" id="SSF47384">
    <property type="entry name" value="Homodimeric domain of signal transducing histidine kinase"/>
    <property type="match status" value="1"/>
</dbReference>
<dbReference type="Gene3D" id="3.30.565.10">
    <property type="entry name" value="Histidine kinase-like ATPase, C-terminal domain"/>
    <property type="match status" value="1"/>
</dbReference>
<dbReference type="NCBIfam" id="TIGR00229">
    <property type="entry name" value="sensory_box"/>
    <property type="match status" value="2"/>
</dbReference>
<dbReference type="PANTHER" id="PTHR43065:SF34">
    <property type="entry name" value="SPORULATION KINASE A"/>
    <property type="match status" value="1"/>
</dbReference>
<evidence type="ECO:0000313" key="13">
    <source>
        <dbReference type="Proteomes" id="UP000029409"/>
    </source>
</evidence>
<dbReference type="InterPro" id="IPR003594">
    <property type="entry name" value="HATPase_dom"/>
</dbReference>
<dbReference type="InterPro" id="IPR003661">
    <property type="entry name" value="HisK_dim/P_dom"/>
</dbReference>
<dbReference type="EC" id="2.7.13.3" evidence="2"/>
<reference evidence="12 13" key="1">
    <citation type="submission" date="2014-08" db="EMBL/GenBank/DDBJ databases">
        <title>Comparative genomics of the Paenibacillus odorifer group.</title>
        <authorList>
            <person name="den Bakker H.C."/>
            <person name="Tsai Y.-C."/>
            <person name="Martin N."/>
            <person name="Korlach J."/>
            <person name="Wiedmann M."/>
        </authorList>
    </citation>
    <scope>NUCLEOTIDE SEQUENCE [LARGE SCALE GENOMIC DNA]</scope>
    <source>
        <strain evidence="12 13">DSM 1735</strain>
    </source>
</reference>
<evidence type="ECO:0000259" key="9">
    <source>
        <dbReference type="PROSITE" id="PS50109"/>
    </source>
</evidence>
<dbReference type="GO" id="GO:0006355">
    <property type="term" value="P:regulation of DNA-templated transcription"/>
    <property type="evidence" value="ECO:0007669"/>
    <property type="project" value="InterPro"/>
</dbReference>
<dbReference type="InterPro" id="IPR004358">
    <property type="entry name" value="Sig_transdc_His_kin-like_C"/>
</dbReference>
<evidence type="ECO:0000256" key="3">
    <source>
        <dbReference type="ARBA" id="ARBA00022553"/>
    </source>
</evidence>
<keyword evidence="6" id="KW-0418">Kinase</keyword>
<dbReference type="PROSITE" id="PS50113">
    <property type="entry name" value="PAC"/>
    <property type="match status" value="2"/>
</dbReference>
<evidence type="ECO:0000256" key="4">
    <source>
        <dbReference type="ARBA" id="ARBA00022679"/>
    </source>
</evidence>
<name>A0A089HM82_PAEDU</name>
<comment type="catalytic activity">
    <reaction evidence="1">
        <text>ATP + protein L-histidine = ADP + protein N-phospho-L-histidine.</text>
        <dbReference type="EC" id="2.7.13.3"/>
    </reaction>
</comment>
<dbReference type="CDD" id="cd00082">
    <property type="entry name" value="HisKA"/>
    <property type="match status" value="1"/>
</dbReference>
<evidence type="ECO:0000259" key="10">
    <source>
        <dbReference type="PROSITE" id="PS50112"/>
    </source>
</evidence>
<dbReference type="InterPro" id="IPR000700">
    <property type="entry name" value="PAS-assoc_C"/>
</dbReference>
<dbReference type="SMART" id="SM00387">
    <property type="entry name" value="HATPase_c"/>
    <property type="match status" value="1"/>
</dbReference>
<dbReference type="EMBL" id="CP009288">
    <property type="protein sequence ID" value="AIQ12217.1"/>
    <property type="molecule type" value="Genomic_DNA"/>
</dbReference>
<dbReference type="Pfam" id="PF00512">
    <property type="entry name" value="HisKA"/>
    <property type="match status" value="1"/>
</dbReference>
<dbReference type="STRING" id="44251.PDUR_10000"/>
<dbReference type="AlphaFoldDB" id="A0A089HM82"/>
<dbReference type="SMART" id="SM00388">
    <property type="entry name" value="HisKA"/>
    <property type="match status" value="1"/>
</dbReference>